<feature type="region of interest" description="Disordered" evidence="1">
    <location>
        <begin position="223"/>
        <end position="266"/>
    </location>
</feature>
<comment type="caution">
    <text evidence="2">The sequence shown here is derived from an EMBL/GenBank/DDBJ whole genome shotgun (WGS) entry which is preliminary data.</text>
</comment>
<organism evidence="2 3">
    <name type="scientific">Streptomyces plumbiresistens</name>
    <dbReference type="NCBI Taxonomy" id="511811"/>
    <lineage>
        <taxon>Bacteria</taxon>
        <taxon>Bacillati</taxon>
        <taxon>Actinomycetota</taxon>
        <taxon>Actinomycetes</taxon>
        <taxon>Kitasatosporales</taxon>
        <taxon>Streptomycetaceae</taxon>
        <taxon>Streptomyces</taxon>
    </lineage>
</organism>
<gene>
    <name evidence="2" type="ORF">GCM10022232_00210</name>
</gene>
<dbReference type="RefSeq" id="WP_345560189.1">
    <property type="nucleotide sequence ID" value="NZ_BAAAZX010000001.1"/>
</dbReference>
<evidence type="ECO:0008006" key="4">
    <source>
        <dbReference type="Google" id="ProtNLM"/>
    </source>
</evidence>
<feature type="compositionally biased region" description="Low complexity" evidence="1">
    <location>
        <begin position="153"/>
        <end position="180"/>
    </location>
</feature>
<name>A0ABP7PY37_9ACTN</name>
<sequence length="296" mass="29348">MTLPAVLRGAALRMMRTAAGRRALQVVLLVGGLFALGLLCGEQAHAADGVLPATSTSSVTRSVTSTTSVPSDDVVSSDSAQGVRSLAKSQVVRSVDVRVAQPVGRLVGTVVTGLAEAEAKLPSPPESSELPSPPDLSDLPGLSELPGPPGLPALPGQTLPAPVTSAPESGSPGTPSATSGQGTEGRSAAAVPLTYGPRFDVGAAVSGGAGVAHTSAHRAGQLGETGQAPVHHAPPGDPGGALSGKSAVDNGTPRHGDAHAVTDNNRAPLRLVAGVAARTVADGTRDRHRDIPVFPG</sequence>
<reference evidence="3" key="1">
    <citation type="journal article" date="2019" name="Int. J. Syst. Evol. Microbiol.">
        <title>The Global Catalogue of Microorganisms (GCM) 10K type strain sequencing project: providing services to taxonomists for standard genome sequencing and annotation.</title>
        <authorList>
            <consortium name="The Broad Institute Genomics Platform"/>
            <consortium name="The Broad Institute Genome Sequencing Center for Infectious Disease"/>
            <person name="Wu L."/>
            <person name="Ma J."/>
        </authorList>
    </citation>
    <scope>NUCLEOTIDE SEQUENCE [LARGE SCALE GENOMIC DNA]</scope>
    <source>
        <strain evidence="3">JCM 16924</strain>
    </source>
</reference>
<dbReference type="EMBL" id="BAAAZX010000001">
    <property type="protein sequence ID" value="GAA3973136.1"/>
    <property type="molecule type" value="Genomic_DNA"/>
</dbReference>
<evidence type="ECO:0000256" key="1">
    <source>
        <dbReference type="SAM" id="MobiDB-lite"/>
    </source>
</evidence>
<accession>A0ABP7PY37</accession>
<protein>
    <recommendedName>
        <fullName evidence="4">Secreted protein</fullName>
    </recommendedName>
</protein>
<evidence type="ECO:0000313" key="2">
    <source>
        <dbReference type="EMBL" id="GAA3973136.1"/>
    </source>
</evidence>
<dbReference type="Proteomes" id="UP001500456">
    <property type="component" value="Unassembled WGS sequence"/>
</dbReference>
<feature type="compositionally biased region" description="Low complexity" evidence="1">
    <location>
        <begin position="126"/>
        <end position="145"/>
    </location>
</feature>
<proteinExistence type="predicted"/>
<feature type="region of interest" description="Disordered" evidence="1">
    <location>
        <begin position="118"/>
        <end position="187"/>
    </location>
</feature>
<evidence type="ECO:0000313" key="3">
    <source>
        <dbReference type="Proteomes" id="UP001500456"/>
    </source>
</evidence>
<keyword evidence="3" id="KW-1185">Reference proteome</keyword>